<dbReference type="Pfam" id="PF00271">
    <property type="entry name" value="Helicase_C"/>
    <property type="match status" value="1"/>
</dbReference>
<dbReference type="Proteomes" id="UP000243015">
    <property type="component" value="Unassembled WGS sequence"/>
</dbReference>
<feature type="region of interest" description="Disordered" evidence="4">
    <location>
        <begin position="1260"/>
        <end position="1345"/>
    </location>
</feature>
<dbReference type="CDD" id="cd22254">
    <property type="entry name" value="CSB_WHD"/>
    <property type="match status" value="1"/>
</dbReference>
<keyword evidence="3" id="KW-0067">ATP-binding</keyword>
<dbReference type="PROSITE" id="PS51192">
    <property type="entry name" value="HELICASE_ATP_BIND_1"/>
    <property type="match status" value="1"/>
</dbReference>
<feature type="domain" description="Helicase ATP-binding" evidence="6">
    <location>
        <begin position="407"/>
        <end position="602"/>
    </location>
</feature>
<feature type="region of interest" description="Disordered" evidence="4">
    <location>
        <begin position="929"/>
        <end position="996"/>
    </location>
</feature>
<feature type="region of interest" description="Disordered" evidence="4">
    <location>
        <begin position="134"/>
        <end position="163"/>
    </location>
</feature>
<evidence type="ECO:0000256" key="1">
    <source>
        <dbReference type="ARBA" id="ARBA00022741"/>
    </source>
</evidence>
<dbReference type="GO" id="GO:0005634">
    <property type="term" value="C:nucleus"/>
    <property type="evidence" value="ECO:0007669"/>
    <property type="project" value="TreeGrafter"/>
</dbReference>
<comment type="caution">
    <text evidence="8">The sequence shown here is derived from an EMBL/GenBank/DDBJ whole genome shotgun (WGS) entry which is preliminary data.</text>
</comment>
<dbReference type="InterPro" id="IPR055561">
    <property type="entry name" value="DUF7137"/>
</dbReference>
<feature type="compositionally biased region" description="Low complexity" evidence="4">
    <location>
        <begin position="1228"/>
        <end position="1243"/>
    </location>
</feature>
<dbReference type="VEuPathDB" id="FungiDB:TERG_03199"/>
<dbReference type="InterPro" id="IPR001650">
    <property type="entry name" value="Helicase_C-like"/>
</dbReference>
<keyword evidence="5" id="KW-0472">Membrane</keyword>
<dbReference type="PANTHER" id="PTHR45629">
    <property type="entry name" value="SNF2/RAD54 FAMILY MEMBER"/>
    <property type="match status" value="1"/>
</dbReference>
<feature type="compositionally biased region" description="Low complexity" evidence="4">
    <location>
        <begin position="1289"/>
        <end position="1302"/>
    </location>
</feature>
<dbReference type="CDD" id="cd18793">
    <property type="entry name" value="SF2_C_SNF"/>
    <property type="match status" value="1"/>
</dbReference>
<dbReference type="Gene3D" id="3.40.50.10810">
    <property type="entry name" value="Tandem AAA-ATPase domain"/>
    <property type="match status" value="1"/>
</dbReference>
<dbReference type="PANTHER" id="PTHR45629:SF7">
    <property type="entry name" value="DNA EXCISION REPAIR PROTEIN ERCC-6-RELATED"/>
    <property type="match status" value="1"/>
</dbReference>
<feature type="compositionally biased region" description="Basic and acidic residues" evidence="4">
    <location>
        <begin position="983"/>
        <end position="996"/>
    </location>
</feature>
<feature type="compositionally biased region" description="Basic and acidic residues" evidence="4">
    <location>
        <begin position="1"/>
        <end position="10"/>
    </location>
</feature>
<dbReference type="SMART" id="SM00487">
    <property type="entry name" value="DEXDc"/>
    <property type="match status" value="1"/>
</dbReference>
<evidence type="ECO:0000256" key="5">
    <source>
        <dbReference type="SAM" id="Phobius"/>
    </source>
</evidence>
<keyword evidence="5" id="KW-1133">Transmembrane helix</keyword>
<dbReference type="GO" id="GO:0016787">
    <property type="term" value="F:hydrolase activity"/>
    <property type="evidence" value="ECO:0007669"/>
    <property type="project" value="UniProtKB-KW"/>
</dbReference>
<evidence type="ECO:0000259" key="7">
    <source>
        <dbReference type="PROSITE" id="PS51194"/>
    </source>
</evidence>
<dbReference type="InterPro" id="IPR038718">
    <property type="entry name" value="SNF2-like_sf"/>
</dbReference>
<feature type="region of interest" description="Disordered" evidence="4">
    <location>
        <begin position="1"/>
        <end position="53"/>
    </location>
</feature>
<dbReference type="InterPro" id="IPR049730">
    <property type="entry name" value="SNF2/RAD54-like_C"/>
</dbReference>
<feature type="compositionally biased region" description="Basic and acidic residues" evidence="4">
    <location>
        <begin position="34"/>
        <end position="53"/>
    </location>
</feature>
<keyword evidence="5" id="KW-0812">Transmembrane</keyword>
<accession>A0A178ERT9</accession>
<dbReference type="Pfam" id="PF23585">
    <property type="entry name" value="DUF7137"/>
    <property type="match status" value="1"/>
</dbReference>
<evidence type="ECO:0000256" key="2">
    <source>
        <dbReference type="ARBA" id="ARBA00022801"/>
    </source>
</evidence>
<feature type="domain" description="Helicase C-terminal" evidence="7">
    <location>
        <begin position="740"/>
        <end position="901"/>
    </location>
</feature>
<dbReference type="CDD" id="cd18000">
    <property type="entry name" value="DEXHc_ERCC6"/>
    <property type="match status" value="1"/>
</dbReference>
<dbReference type="GO" id="GO:0006283">
    <property type="term" value="P:transcription-coupled nucleotide-excision repair"/>
    <property type="evidence" value="ECO:0007669"/>
    <property type="project" value="TreeGrafter"/>
</dbReference>
<proteinExistence type="predicted"/>
<dbReference type="VEuPathDB" id="FungiDB:TERG_03200"/>
<dbReference type="Pfam" id="PF00176">
    <property type="entry name" value="SNF2-rel_dom"/>
    <property type="match status" value="1"/>
</dbReference>
<feature type="region of interest" description="Disordered" evidence="4">
    <location>
        <begin position="1117"/>
        <end position="1153"/>
    </location>
</feature>
<dbReference type="SMART" id="SM00490">
    <property type="entry name" value="HELICc"/>
    <property type="match status" value="1"/>
</dbReference>
<sequence>MAELDQDKLQDGSSETATDAPAESSQQDVQGTDESSRLRALDADIRDQDDLERDITRQADKILREQANERDIRRLERTRNEKLKIESQVLRLHQRLSEPIGTSARVKYEADIKNAESRLTQLETDLKEIQQRIEERGGEEDAAGISAGREEGSAAGRLPNESRRDYLIRTGKITPFSRMGGGAGDDAGTTLQSALFEAEDERDEELALEAAGEQPVASHRHLMKPGFDDSQFDEAVRPTKRRKVAGGSGVVASSPIVSDDEYLDADAEEPEDEEESVDEEELDSDVVVERARRKKGKSKGKSKAAGTIEDFKGVDDGDERVYQSRLRDWVHRRSEARDRAKLKALRLSGEDNDKPEDEQTSDQHLEEEWHLPHPTTPDTVLDGGYQLPGDIYPYLFDYQKTGVKWLWELYQQQVGGIIGDEMGLGKTIQVIAFLAGIHYSKKLKGPIIVVCPPTVMKQWVNEFHRWWPPFRVSILHTSGSGMVNIKSESQAEDRYTSGVWGDRNSTSQRGNKAARRILKRVLEDGHVLVTTYAGLQTYSSLLIPVDWGIAVLDEGHKIRNPDTSITIHCKELRTSHRLILSGTPMQNNLTELWSLFDFVFPMRLGTLVNFRNQFEFPIRTGGYANASNLQVQTAAKCAETLRDAISPYLLQRFKIDVAADLPKKSEQVLFCKLTKVQRAAYEAFLASGEMSSILRGRREALYGIDMLRKICNHPDLTQHKILSTKTDYNYGSGAKSGKMQVVKSLLELWKDTGHKTLLFAQHRIMLDILERFIGGFNGFNYRRMDGNTPIKVRQSMVDEFNNDPDLHVFLLTTKVGGLGVNLTGADRVIIYDPDWNPSTDVQARERAWRLGQKREVTIYRLMTAGTIEEKIYHRQIFKQFLTNKILRDPKQRQTFQMSDIQDLFTLGNDGPTETSQMFKDADIVFEDNAAKGKNTGFSGRQQRRRQPENKPVKEEDQKISRVTGVAGMEEYHDETSGPGTPQQEKEAEGESKSKTDARLMENIFSRSGVLSAVEHDQIIHGKRAVKADPKIIETEAKRVAAEAARELLKAKEVARAVPAGTPTWTGQFGTAGRPGLDVAPAGTSSIYSGGGSTVRRAMGGPSSASLLANLASRSSAAGGRAGTASRSGSPSASASASASASRTGTPRTSTPTGRDFLVMIRDYIITHGGAVYTQMLIDHFNRFCDSPRATAEFKEILRTIAVLDKSGTGTRARGKWVLKPELPNPRQPAASPESTPSTKSPSVSLVSAYAPARNTGIAIRADPASSSGDSSQTDKPSQTGENNSEATGSDSQSNSQSSSDENSSNKDKPTPTDKNGSSKTSDKGTKTTKKPKTTVDPRLPPGGIVMVTPGPFDSSTYVKIGANATFAWNYTSLEIKPSAVDVVAYCSKNDHYYTIASNQSVQETGSAVWDTNPYKTASVRLLVEHYTLIVHDSKRGPTDAAPAGELGVSRPFIFGVYEPHDNPNLKKRTMGSAAISTTDRQAVWFMMGMVGITIASFTWFASGLGLFA</sequence>
<reference evidence="8 9" key="1">
    <citation type="submission" date="2016-05" db="EMBL/GenBank/DDBJ databases">
        <title>Genome sequencing of Trichophyton rubrum CMCC(F)T1i isolated from hair.</title>
        <authorList>
            <person name="Zhan P."/>
            <person name="Tao Y."/>
            <person name="Liu W."/>
        </authorList>
    </citation>
    <scope>NUCLEOTIDE SEQUENCE [LARGE SCALE GENOMIC DNA]</scope>
    <source>
        <strain evidence="9">CMCC(F)T1i</strain>
    </source>
</reference>
<dbReference type="InterPro" id="IPR014001">
    <property type="entry name" value="Helicase_ATP-bd"/>
</dbReference>
<evidence type="ECO:0000256" key="3">
    <source>
        <dbReference type="ARBA" id="ARBA00022840"/>
    </source>
</evidence>
<feature type="compositionally biased region" description="Polar residues" evidence="4">
    <location>
        <begin position="1264"/>
        <end position="1288"/>
    </location>
</feature>
<dbReference type="PROSITE" id="PS51194">
    <property type="entry name" value="HELICASE_CTER"/>
    <property type="match status" value="1"/>
</dbReference>
<dbReference type="GO" id="GO:0005524">
    <property type="term" value="F:ATP binding"/>
    <property type="evidence" value="ECO:0007669"/>
    <property type="project" value="InterPro"/>
</dbReference>
<protein>
    <submittedName>
        <fullName evidence="8">DNA repair protein Rhp26/Rad26</fullName>
    </submittedName>
</protein>
<gene>
    <name evidence="8" type="ORF">A7C99_6630</name>
</gene>
<keyword evidence="2" id="KW-0378">Hydrolase</keyword>
<feature type="region of interest" description="Disordered" evidence="4">
    <location>
        <begin position="344"/>
        <end position="373"/>
    </location>
</feature>
<feature type="transmembrane region" description="Helical" evidence="5">
    <location>
        <begin position="1482"/>
        <end position="1507"/>
    </location>
</feature>
<feature type="compositionally biased region" description="Acidic residues" evidence="4">
    <location>
        <begin position="258"/>
        <end position="286"/>
    </location>
</feature>
<name>A0A178ERT9_TRIRU</name>
<evidence type="ECO:0000259" key="6">
    <source>
        <dbReference type="PROSITE" id="PS51192"/>
    </source>
</evidence>
<evidence type="ECO:0000313" key="9">
    <source>
        <dbReference type="Proteomes" id="UP000243015"/>
    </source>
</evidence>
<keyword evidence="1" id="KW-0547">Nucleotide-binding</keyword>
<feature type="compositionally biased region" description="Basic and acidic residues" evidence="4">
    <location>
        <begin position="945"/>
        <end position="959"/>
    </location>
</feature>
<organism evidence="8 9">
    <name type="scientific">Trichophyton rubrum</name>
    <name type="common">Athlete's foot fungus</name>
    <name type="synonym">Epidermophyton rubrum</name>
    <dbReference type="NCBI Taxonomy" id="5551"/>
    <lineage>
        <taxon>Eukaryota</taxon>
        <taxon>Fungi</taxon>
        <taxon>Dikarya</taxon>
        <taxon>Ascomycota</taxon>
        <taxon>Pezizomycotina</taxon>
        <taxon>Eurotiomycetes</taxon>
        <taxon>Eurotiomycetidae</taxon>
        <taxon>Onygenales</taxon>
        <taxon>Arthrodermataceae</taxon>
        <taxon>Trichophyton</taxon>
    </lineage>
</organism>
<dbReference type="FunFam" id="3.40.50.10810:FF:000039">
    <property type="entry name" value="DNA repair protein Rhp26/Rad26"/>
    <property type="match status" value="1"/>
</dbReference>
<feature type="compositionally biased region" description="Basic and acidic residues" evidence="4">
    <location>
        <begin position="361"/>
        <end position="371"/>
    </location>
</feature>
<dbReference type="InterPro" id="IPR000330">
    <property type="entry name" value="SNF2_N"/>
</dbReference>
<evidence type="ECO:0000256" key="4">
    <source>
        <dbReference type="SAM" id="MobiDB-lite"/>
    </source>
</evidence>
<dbReference type="GO" id="GO:0008094">
    <property type="term" value="F:ATP-dependent activity, acting on DNA"/>
    <property type="evidence" value="ECO:0007669"/>
    <property type="project" value="TreeGrafter"/>
</dbReference>
<evidence type="ECO:0000313" key="8">
    <source>
        <dbReference type="EMBL" id="OAL62057.1"/>
    </source>
</evidence>
<feature type="compositionally biased region" description="Basic residues" evidence="4">
    <location>
        <begin position="291"/>
        <end position="302"/>
    </location>
</feature>
<feature type="compositionally biased region" description="Polar residues" evidence="4">
    <location>
        <begin position="11"/>
        <end position="33"/>
    </location>
</feature>
<dbReference type="EMBL" id="LHPM01000019">
    <property type="protein sequence ID" value="OAL62057.1"/>
    <property type="molecule type" value="Genomic_DNA"/>
</dbReference>
<dbReference type="SUPFAM" id="SSF52540">
    <property type="entry name" value="P-loop containing nucleoside triphosphate hydrolases"/>
    <property type="match status" value="2"/>
</dbReference>
<dbReference type="InterPro" id="IPR027417">
    <property type="entry name" value="P-loop_NTPase"/>
</dbReference>
<dbReference type="InterPro" id="IPR050496">
    <property type="entry name" value="SNF2_RAD54_helicase_repair"/>
</dbReference>
<feature type="region of interest" description="Disordered" evidence="4">
    <location>
        <begin position="210"/>
        <end position="305"/>
    </location>
</feature>
<feature type="region of interest" description="Disordered" evidence="4">
    <location>
        <begin position="1208"/>
        <end position="1243"/>
    </location>
</feature>
<dbReference type="Gene3D" id="3.40.50.300">
    <property type="entry name" value="P-loop containing nucleotide triphosphate hydrolases"/>
    <property type="match status" value="1"/>
</dbReference>